<gene>
    <name evidence="3" type="ORF">LEMA_uP070480.1</name>
</gene>
<evidence type="ECO:0000256" key="1">
    <source>
        <dbReference type="SAM" id="MobiDB-lite"/>
    </source>
</evidence>
<evidence type="ECO:0000313" key="4">
    <source>
        <dbReference type="Proteomes" id="UP000002668"/>
    </source>
</evidence>
<evidence type="ECO:0000313" key="3">
    <source>
        <dbReference type="EMBL" id="CBX91540.1"/>
    </source>
</evidence>
<feature type="region of interest" description="Disordered" evidence="1">
    <location>
        <begin position="42"/>
        <end position="63"/>
    </location>
</feature>
<dbReference type="Proteomes" id="UP000002668">
    <property type="component" value="Genome"/>
</dbReference>
<keyword evidence="4" id="KW-1185">Reference proteome</keyword>
<protein>
    <submittedName>
        <fullName evidence="3">Predicted protein</fullName>
    </submittedName>
</protein>
<evidence type="ECO:0000256" key="2">
    <source>
        <dbReference type="SAM" id="SignalP"/>
    </source>
</evidence>
<dbReference type="EMBL" id="FP929072">
    <property type="protein sequence ID" value="CBX91540.1"/>
    <property type="molecule type" value="Genomic_DNA"/>
</dbReference>
<accession>E4ZJA9</accession>
<keyword evidence="2" id="KW-0732">Signal</keyword>
<proteinExistence type="predicted"/>
<organism evidence="4">
    <name type="scientific">Leptosphaeria maculans (strain JN3 / isolate v23.1.3 / race Av1-4-5-6-7-8)</name>
    <name type="common">Blackleg fungus</name>
    <name type="synonym">Phoma lingam</name>
    <dbReference type="NCBI Taxonomy" id="985895"/>
    <lineage>
        <taxon>Eukaryota</taxon>
        <taxon>Fungi</taxon>
        <taxon>Dikarya</taxon>
        <taxon>Ascomycota</taxon>
        <taxon>Pezizomycotina</taxon>
        <taxon>Dothideomycetes</taxon>
        <taxon>Pleosporomycetidae</taxon>
        <taxon>Pleosporales</taxon>
        <taxon>Pleosporineae</taxon>
        <taxon>Leptosphaeriaceae</taxon>
        <taxon>Plenodomus</taxon>
        <taxon>Plenodomus lingam/Leptosphaeria maculans species complex</taxon>
    </lineage>
</organism>
<feature type="chain" id="PRO_5003192971" evidence="2">
    <location>
        <begin position="23"/>
        <end position="63"/>
    </location>
</feature>
<dbReference type="HOGENOM" id="CLU_2886228_0_0_1"/>
<feature type="signal peptide" evidence="2">
    <location>
        <begin position="1"/>
        <end position="22"/>
    </location>
</feature>
<dbReference type="InParanoid" id="E4ZJA9"/>
<sequence length="63" mass="6168">MLSHSFFTAAIAAAACINAAPAEYVKSILCASSLTKCSKASKNEASTSNGAGTQSAASISVVG</sequence>
<dbReference type="VEuPathDB" id="FungiDB:LEMA_uP070480.1"/>
<name>E4ZJA9_LEPMJ</name>
<dbReference type="AlphaFoldDB" id="E4ZJA9"/>
<reference evidence="4" key="1">
    <citation type="journal article" date="2011" name="Nat. Commun.">
        <title>Effector diversification within compartments of the Leptosphaeria maculans genome affected by Repeat-Induced Point mutations.</title>
        <authorList>
            <person name="Rouxel T."/>
            <person name="Grandaubert J."/>
            <person name="Hane J.K."/>
            <person name="Hoede C."/>
            <person name="van de Wouw A.P."/>
            <person name="Couloux A."/>
            <person name="Dominguez V."/>
            <person name="Anthouard V."/>
            <person name="Bally P."/>
            <person name="Bourras S."/>
            <person name="Cozijnsen A.J."/>
            <person name="Ciuffetti L.M."/>
            <person name="Degrave A."/>
            <person name="Dilmaghani A."/>
            <person name="Duret L."/>
            <person name="Fudal I."/>
            <person name="Goodwin S.B."/>
            <person name="Gout L."/>
            <person name="Glaser N."/>
            <person name="Linglin J."/>
            <person name="Kema G.H.J."/>
            <person name="Lapalu N."/>
            <person name="Lawrence C.B."/>
            <person name="May K."/>
            <person name="Meyer M."/>
            <person name="Ollivier B."/>
            <person name="Poulain J."/>
            <person name="Schoch C.L."/>
            <person name="Simon A."/>
            <person name="Spatafora J.W."/>
            <person name="Stachowiak A."/>
            <person name="Turgeon B.G."/>
            <person name="Tyler B.M."/>
            <person name="Vincent D."/>
            <person name="Weissenbach J."/>
            <person name="Amselem J."/>
            <person name="Quesneville H."/>
            <person name="Oliver R.P."/>
            <person name="Wincker P."/>
            <person name="Balesdent M.-H."/>
            <person name="Howlett B.J."/>
        </authorList>
    </citation>
    <scope>NUCLEOTIDE SEQUENCE [LARGE SCALE GENOMIC DNA]</scope>
    <source>
        <strain evidence="4">JN3 / isolate v23.1.3 / race Av1-4-5-6-7-8</strain>
    </source>
</reference>